<feature type="transmembrane region" description="Helical" evidence="5">
    <location>
        <begin position="314"/>
        <end position="333"/>
    </location>
</feature>
<evidence type="ECO:0000259" key="6">
    <source>
        <dbReference type="Pfam" id="PF03151"/>
    </source>
</evidence>
<feature type="transmembrane region" description="Helical" evidence="5">
    <location>
        <begin position="269"/>
        <end position="294"/>
    </location>
</feature>
<feature type="transmembrane region" description="Helical" evidence="5">
    <location>
        <begin position="354"/>
        <end position="381"/>
    </location>
</feature>
<keyword evidence="2 5" id="KW-0812">Transmembrane</keyword>
<evidence type="ECO:0000313" key="7">
    <source>
        <dbReference type="EMBL" id="KAG0672473.1"/>
    </source>
</evidence>
<dbReference type="OrthoDB" id="1588579at2759"/>
<evidence type="ECO:0000313" key="8">
    <source>
        <dbReference type="Proteomes" id="UP000750334"/>
    </source>
</evidence>
<dbReference type="GO" id="GO:0016020">
    <property type="term" value="C:membrane"/>
    <property type="evidence" value="ECO:0007669"/>
    <property type="project" value="UniProtKB-SubCell"/>
</dbReference>
<gene>
    <name evidence="7" type="ORF">C6P45_001935</name>
</gene>
<feature type="transmembrane region" description="Helical" evidence="5">
    <location>
        <begin position="166"/>
        <end position="185"/>
    </location>
</feature>
<keyword evidence="4 5" id="KW-0472">Membrane</keyword>
<evidence type="ECO:0000256" key="1">
    <source>
        <dbReference type="ARBA" id="ARBA00004141"/>
    </source>
</evidence>
<evidence type="ECO:0000256" key="3">
    <source>
        <dbReference type="ARBA" id="ARBA00022989"/>
    </source>
</evidence>
<dbReference type="AlphaFoldDB" id="A0A9P6WEW7"/>
<feature type="domain" description="Sugar phosphate transporter" evidence="6">
    <location>
        <begin position="260"/>
        <end position="381"/>
    </location>
</feature>
<dbReference type="PANTHER" id="PTHR11132">
    <property type="entry name" value="SOLUTE CARRIER FAMILY 35"/>
    <property type="match status" value="1"/>
</dbReference>
<name>A0A9P6WEW7_MAUEX</name>
<evidence type="ECO:0000256" key="5">
    <source>
        <dbReference type="SAM" id="Phobius"/>
    </source>
</evidence>
<accession>A0A9P6WEW7</accession>
<keyword evidence="3 5" id="KW-1133">Transmembrane helix</keyword>
<feature type="transmembrane region" description="Helical" evidence="5">
    <location>
        <begin position="42"/>
        <end position="63"/>
    </location>
</feature>
<evidence type="ECO:0000256" key="4">
    <source>
        <dbReference type="ARBA" id="ARBA00023136"/>
    </source>
</evidence>
<proteinExistence type="predicted"/>
<comment type="subcellular location">
    <subcellularLocation>
        <location evidence="1">Membrane</location>
        <topology evidence="1">Multi-pass membrane protein</topology>
    </subcellularLocation>
</comment>
<evidence type="ECO:0000256" key="2">
    <source>
        <dbReference type="ARBA" id="ARBA00022692"/>
    </source>
</evidence>
<dbReference type="EMBL" id="PUHR01000002">
    <property type="protein sequence ID" value="KAG0672473.1"/>
    <property type="molecule type" value="Genomic_DNA"/>
</dbReference>
<feature type="transmembrane region" description="Helical" evidence="5">
    <location>
        <begin position="205"/>
        <end position="224"/>
    </location>
</feature>
<sequence>MSLIQRVRPHIHIVILCLCWYTISSIGSRVTKKILTECPLPLFLGEFQFIYTAILALGSCMLARKYKGIYNIFPVGTFPNYYPHPTERFLSMDRQLANRQTTVMISPSKHIINTVLPLGLFQFVGKYFGHKATSLVPVSTVASIKTLSPVFILISQKCLRISTLPLSINLWLSLFSIVAGVWIIVNEDGKNRKKFNSNSKDSSFSSKGIFCAIISMLIFVAQNIHGKKVFTFKSDSKEAGEKSKNSKESTPLPYYRSEKKLIKYDKLTLMVYISSVGFCLSLGWFFFLEFPIVWNHIFGSGQSEIINSIPWKLFLVNGTFHFIQAMIAFHLLGEVSTLTYSIANLMKRIAIISVSWIFSGVAISFLQVFGLLLNALGLFLYEQCNNKKKLKKLRPE</sequence>
<dbReference type="Pfam" id="PF03151">
    <property type="entry name" value="TPT"/>
    <property type="match status" value="2"/>
</dbReference>
<feature type="transmembrane region" description="Helical" evidence="5">
    <location>
        <begin position="12"/>
        <end position="30"/>
    </location>
</feature>
<keyword evidence="8" id="KW-1185">Reference proteome</keyword>
<feature type="domain" description="Sugar phosphate transporter" evidence="6">
    <location>
        <begin position="12"/>
        <end position="234"/>
    </location>
</feature>
<protein>
    <recommendedName>
        <fullName evidence="6">Sugar phosphate transporter domain-containing protein</fullName>
    </recommendedName>
</protein>
<organism evidence="7 8">
    <name type="scientific">Maudiozyma exigua</name>
    <name type="common">Yeast</name>
    <name type="synonym">Kazachstania exigua</name>
    <dbReference type="NCBI Taxonomy" id="34358"/>
    <lineage>
        <taxon>Eukaryota</taxon>
        <taxon>Fungi</taxon>
        <taxon>Dikarya</taxon>
        <taxon>Ascomycota</taxon>
        <taxon>Saccharomycotina</taxon>
        <taxon>Saccharomycetes</taxon>
        <taxon>Saccharomycetales</taxon>
        <taxon>Saccharomycetaceae</taxon>
        <taxon>Maudiozyma</taxon>
    </lineage>
</organism>
<reference evidence="7 8" key="1">
    <citation type="submission" date="2020-11" db="EMBL/GenBank/DDBJ databases">
        <title>Kefir isolates.</title>
        <authorList>
            <person name="Marcisauskas S."/>
            <person name="Kim Y."/>
            <person name="Blasche S."/>
        </authorList>
    </citation>
    <scope>NUCLEOTIDE SEQUENCE [LARGE SCALE GENOMIC DNA]</scope>
    <source>
        <strain evidence="7 8">OG2</strain>
    </source>
</reference>
<dbReference type="Proteomes" id="UP000750334">
    <property type="component" value="Unassembled WGS sequence"/>
</dbReference>
<dbReference type="InterPro" id="IPR050186">
    <property type="entry name" value="TPT_transporter"/>
</dbReference>
<dbReference type="InterPro" id="IPR004853">
    <property type="entry name" value="Sugar_P_trans_dom"/>
</dbReference>
<comment type="caution">
    <text evidence="7">The sequence shown here is derived from an EMBL/GenBank/DDBJ whole genome shotgun (WGS) entry which is preliminary data.</text>
</comment>